<dbReference type="RefSeq" id="WP_149309091.1">
    <property type="nucleotide sequence ID" value="NZ_SRSD01000010.1"/>
</dbReference>
<organism evidence="1 2">
    <name type="scientific">Oryzomonas rubra</name>
    <dbReference type="NCBI Taxonomy" id="2509454"/>
    <lineage>
        <taxon>Bacteria</taxon>
        <taxon>Pseudomonadati</taxon>
        <taxon>Thermodesulfobacteriota</taxon>
        <taxon>Desulfuromonadia</taxon>
        <taxon>Geobacterales</taxon>
        <taxon>Geobacteraceae</taxon>
        <taxon>Oryzomonas</taxon>
    </lineage>
</organism>
<proteinExistence type="predicted"/>
<gene>
    <name evidence="1" type="ORF">ET418_15410</name>
</gene>
<dbReference type="EMBL" id="SRSD01000010">
    <property type="protein sequence ID" value="KAA0888766.1"/>
    <property type="molecule type" value="Genomic_DNA"/>
</dbReference>
<comment type="caution">
    <text evidence="1">The sequence shown here is derived from an EMBL/GenBank/DDBJ whole genome shotgun (WGS) entry which is preliminary data.</text>
</comment>
<dbReference type="AlphaFoldDB" id="A0A5A9X6V5"/>
<evidence type="ECO:0008006" key="3">
    <source>
        <dbReference type="Google" id="ProtNLM"/>
    </source>
</evidence>
<dbReference type="OrthoDB" id="3368368at2"/>
<dbReference type="Proteomes" id="UP000324298">
    <property type="component" value="Unassembled WGS sequence"/>
</dbReference>
<reference evidence="1 2" key="1">
    <citation type="submission" date="2019-04" db="EMBL/GenBank/DDBJ databases">
        <title>Geobacter ruber sp. nov., ferric-reducing bacteria isolated from paddy soil.</title>
        <authorList>
            <person name="Xu Z."/>
            <person name="Masuda Y."/>
            <person name="Itoh H."/>
            <person name="Senoo K."/>
        </authorList>
    </citation>
    <scope>NUCLEOTIDE SEQUENCE [LARGE SCALE GENOMIC DNA]</scope>
    <source>
        <strain evidence="1 2">Red88</strain>
    </source>
</reference>
<keyword evidence="2" id="KW-1185">Reference proteome</keyword>
<accession>A0A5A9X6V5</accession>
<evidence type="ECO:0000313" key="2">
    <source>
        <dbReference type="Proteomes" id="UP000324298"/>
    </source>
</evidence>
<dbReference type="SUPFAM" id="SSF55608">
    <property type="entry name" value="Homing endonucleases"/>
    <property type="match status" value="1"/>
</dbReference>
<name>A0A5A9X6V5_9BACT</name>
<dbReference type="InterPro" id="IPR027434">
    <property type="entry name" value="Homing_endonucl"/>
</dbReference>
<evidence type="ECO:0000313" key="1">
    <source>
        <dbReference type="EMBL" id="KAA0888766.1"/>
    </source>
</evidence>
<dbReference type="Gene3D" id="3.10.28.10">
    <property type="entry name" value="Homing endonucleases"/>
    <property type="match status" value="1"/>
</dbReference>
<protein>
    <recommendedName>
        <fullName evidence="3">Homing endonuclease LAGLIDADG domain-containing protein</fullName>
    </recommendedName>
</protein>
<sequence length="356" mass="39991">MHFNCKTYDPVLVSGIASEYANGVAMWRLAEKHHIASKTLKKLLSGIGVQHRGVKAAINVSREHATANLARRKLSPERREQFCSRYNSGLVSVADLAAEFDISESNARKILRDQEHIFREPAFRSYHVNSDFFSVIDSATKAYWFGFIMADGCVFSGRSPGLRIGLKASDSGHLESFKVAIRSDHPVKFSTHKYILHGETRHAEACAIDIRDKTLFDSLVSHGCIPNKTNVDTAVTGIPDRLFRHFVRGYFDGDGCIVFHSRKNRTSKSGLPTIEQAWSCVGNGSIMSYLRDGICQCTGLVLSGIKQHHGCWHLRASGIHKVESLFHFLYDDGGPFLQRKKIKWEKGRRIMGLYAY</sequence>